<organism evidence="2 3">
    <name type="scientific">Lentibacillus persicus</name>
    <dbReference type="NCBI Taxonomy" id="640948"/>
    <lineage>
        <taxon>Bacteria</taxon>
        <taxon>Bacillati</taxon>
        <taxon>Bacillota</taxon>
        <taxon>Bacilli</taxon>
        <taxon>Bacillales</taxon>
        <taxon>Bacillaceae</taxon>
        <taxon>Lentibacillus</taxon>
    </lineage>
</organism>
<proteinExistence type="predicted"/>
<feature type="transmembrane region" description="Helical" evidence="1">
    <location>
        <begin position="69"/>
        <end position="87"/>
    </location>
</feature>
<feature type="transmembrane region" description="Helical" evidence="1">
    <location>
        <begin position="199"/>
        <end position="215"/>
    </location>
</feature>
<feature type="transmembrane region" description="Helical" evidence="1">
    <location>
        <begin position="251"/>
        <end position="271"/>
    </location>
</feature>
<keyword evidence="1" id="KW-0812">Transmembrane</keyword>
<feature type="transmembrane region" description="Helical" evidence="1">
    <location>
        <begin position="168"/>
        <end position="192"/>
    </location>
</feature>
<feature type="transmembrane region" description="Helical" evidence="1">
    <location>
        <begin position="410"/>
        <end position="428"/>
    </location>
</feature>
<dbReference type="Proteomes" id="UP000199474">
    <property type="component" value="Unassembled WGS sequence"/>
</dbReference>
<evidence type="ECO:0000256" key="1">
    <source>
        <dbReference type="SAM" id="Phobius"/>
    </source>
</evidence>
<feature type="transmembrane region" description="Helical" evidence="1">
    <location>
        <begin position="17"/>
        <end position="34"/>
    </location>
</feature>
<feature type="transmembrane region" description="Helical" evidence="1">
    <location>
        <begin position="99"/>
        <end position="117"/>
    </location>
</feature>
<evidence type="ECO:0000313" key="3">
    <source>
        <dbReference type="Proteomes" id="UP000199474"/>
    </source>
</evidence>
<feature type="transmembrane region" description="Helical" evidence="1">
    <location>
        <begin position="348"/>
        <end position="371"/>
    </location>
</feature>
<dbReference type="STRING" id="640948.SAMN05216238_108124"/>
<protein>
    <submittedName>
        <fullName evidence="2">O-antigen ligase like membrane protein</fullName>
    </submittedName>
</protein>
<feature type="transmembrane region" description="Helical" evidence="1">
    <location>
        <begin position="129"/>
        <end position="148"/>
    </location>
</feature>
<gene>
    <name evidence="2" type="ORF">SAMN05216238_108124</name>
</gene>
<keyword evidence="3" id="KW-1185">Reference proteome</keyword>
<dbReference type="GO" id="GO:0016874">
    <property type="term" value="F:ligase activity"/>
    <property type="evidence" value="ECO:0007669"/>
    <property type="project" value="UniProtKB-KW"/>
</dbReference>
<sequence>MALSQTNRMFMNYVEKAFIFFILAQPALDILAYVNVPVSTILRGLAIGVAAGYLLCLPDGKWKKLSITYLIVLGAFMICHILNNHMVKAPFSISIELTYVLKTVYFIVMLIVYVFVIKSFSKQKNWQKVLQVIVFINLLVISFVMLAANMTNSGHRSYGALAKEGHSGWFFSANELSVILGMGFSIMLLYILKVKSTRSKILLLPVSILVIWAMLTVGTKVSFGSVIIVLGIALTFYSIKTIYNLKNWLNIIILLVLLTASLLMTPATPIGNNLGLTFGTNVVKQETDVSQSEKGTARRNILSGRSDFLYDMTAQYSKAPLSQKLLGMGFGGNYTIHPKLIEMDFLDWYFNFGLIGFVLLFLPLLCIGFRILSSLFKYRFSDITAPIIFTGAAVCLGMGSAFVAGHVLSSPAVSIYLAVLIGYLHTLAGREGSWQSNV</sequence>
<dbReference type="EMBL" id="FOMR01000008">
    <property type="protein sequence ID" value="SFE10889.1"/>
    <property type="molecule type" value="Genomic_DNA"/>
</dbReference>
<keyword evidence="1" id="KW-0472">Membrane</keyword>
<dbReference type="Pfam" id="PF13425">
    <property type="entry name" value="O-antigen_lig"/>
    <property type="match status" value="1"/>
</dbReference>
<evidence type="ECO:0000313" key="2">
    <source>
        <dbReference type="EMBL" id="SFE10889.1"/>
    </source>
</evidence>
<reference evidence="3" key="1">
    <citation type="submission" date="2016-10" db="EMBL/GenBank/DDBJ databases">
        <authorList>
            <person name="Varghese N."/>
            <person name="Submissions S."/>
        </authorList>
    </citation>
    <scope>NUCLEOTIDE SEQUENCE [LARGE SCALE GENOMIC DNA]</scope>
    <source>
        <strain evidence="3">DSM 22530</strain>
    </source>
</reference>
<keyword evidence="2" id="KW-0436">Ligase</keyword>
<feature type="transmembrane region" description="Helical" evidence="1">
    <location>
        <begin position="221"/>
        <end position="239"/>
    </location>
</feature>
<feature type="transmembrane region" description="Helical" evidence="1">
    <location>
        <begin position="40"/>
        <end position="57"/>
    </location>
</feature>
<name>A0A1I1XUL8_9BACI</name>
<feature type="transmembrane region" description="Helical" evidence="1">
    <location>
        <begin position="383"/>
        <end position="404"/>
    </location>
</feature>
<accession>A0A1I1XUL8</accession>
<dbReference type="OrthoDB" id="2281244at2"/>
<dbReference type="InterPro" id="IPR049504">
    <property type="entry name" value="O-antigen_lig"/>
</dbReference>
<dbReference type="AlphaFoldDB" id="A0A1I1XUL8"/>
<keyword evidence="1" id="KW-1133">Transmembrane helix</keyword>